<organism evidence="1 2">
    <name type="scientific">Citrobacter youngae ATCC 29220</name>
    <dbReference type="NCBI Taxonomy" id="500640"/>
    <lineage>
        <taxon>Bacteria</taxon>
        <taxon>Pseudomonadati</taxon>
        <taxon>Pseudomonadota</taxon>
        <taxon>Gammaproteobacteria</taxon>
        <taxon>Enterobacterales</taxon>
        <taxon>Enterobacteriaceae</taxon>
        <taxon>Citrobacter</taxon>
        <taxon>Citrobacter freundii complex</taxon>
    </lineage>
</organism>
<evidence type="ECO:0000313" key="1">
    <source>
        <dbReference type="EMBL" id="EFE08172.1"/>
    </source>
</evidence>
<comment type="caution">
    <text evidence="1">The sequence shown here is derived from an EMBL/GenBank/DDBJ whole genome shotgun (WGS) entry which is preliminary data.</text>
</comment>
<dbReference type="EMBL" id="ABWL02000009">
    <property type="protein sequence ID" value="EFE08172.1"/>
    <property type="molecule type" value="Genomic_DNA"/>
</dbReference>
<gene>
    <name evidence="1" type="ORF">CIT292_08692</name>
</gene>
<evidence type="ECO:0000313" key="2">
    <source>
        <dbReference type="Proteomes" id="UP000003880"/>
    </source>
</evidence>
<sequence length="47" mass="5814">MYKIKQKHHKNQKHKINLRFFKMSFNLFLMINSPPEKITTQEEYSCI</sequence>
<reference evidence="1 2" key="1">
    <citation type="submission" date="2010-02" db="EMBL/GenBank/DDBJ databases">
        <authorList>
            <person name="Weinstock G."/>
            <person name="Sodergren E."/>
            <person name="Clifton S."/>
            <person name="Fulton L."/>
            <person name="Fulton B."/>
            <person name="Courtney L."/>
            <person name="Fronick C."/>
            <person name="Harrison M."/>
            <person name="Strong C."/>
            <person name="Farmer C."/>
            <person name="Delahaunty K."/>
            <person name="Markovic C."/>
            <person name="Hall O."/>
            <person name="Minx P."/>
            <person name="Tomlinson C."/>
            <person name="Mitreva M."/>
            <person name="Nelson J."/>
            <person name="Hou S."/>
            <person name="Wollam A."/>
            <person name="Pepin K.H."/>
            <person name="Johnson M."/>
            <person name="Bhonagiri V."/>
            <person name="Zhang X."/>
            <person name="Suruliraj S."/>
            <person name="Warren W."/>
            <person name="Chinwalla A."/>
            <person name="Mardis E.R."/>
            <person name="Wilson R.K."/>
        </authorList>
    </citation>
    <scope>NUCLEOTIDE SEQUENCE [LARGE SCALE GENOMIC DNA]</scope>
    <source>
        <strain evidence="1 2">ATCC 29220</strain>
    </source>
</reference>
<protein>
    <submittedName>
        <fullName evidence="1">Uncharacterized protein</fullName>
    </submittedName>
</protein>
<name>D4BDX3_9ENTR</name>
<dbReference type="Proteomes" id="UP000003880">
    <property type="component" value="Unassembled WGS sequence"/>
</dbReference>
<dbReference type="AlphaFoldDB" id="D4BDX3"/>
<accession>D4BDX3</accession>
<proteinExistence type="predicted"/>
<dbReference type="HOGENOM" id="CLU_3166243_0_0_6"/>